<accession>A0AAN8FM90</accession>
<name>A0AAN8FM90_TRICO</name>
<dbReference type="Proteomes" id="UP001331761">
    <property type="component" value="Unassembled WGS sequence"/>
</dbReference>
<gene>
    <name evidence="1" type="ORF">GCK32_007726</name>
</gene>
<keyword evidence="2" id="KW-1185">Reference proteome</keyword>
<evidence type="ECO:0000313" key="2">
    <source>
        <dbReference type="Proteomes" id="UP001331761"/>
    </source>
</evidence>
<organism evidence="1 2">
    <name type="scientific">Trichostrongylus colubriformis</name>
    <name type="common">Black scour worm</name>
    <dbReference type="NCBI Taxonomy" id="6319"/>
    <lineage>
        <taxon>Eukaryota</taxon>
        <taxon>Metazoa</taxon>
        <taxon>Ecdysozoa</taxon>
        <taxon>Nematoda</taxon>
        <taxon>Chromadorea</taxon>
        <taxon>Rhabditida</taxon>
        <taxon>Rhabditina</taxon>
        <taxon>Rhabditomorpha</taxon>
        <taxon>Strongyloidea</taxon>
        <taxon>Trichostrongylidae</taxon>
        <taxon>Trichostrongylus</taxon>
    </lineage>
</organism>
<dbReference type="AlphaFoldDB" id="A0AAN8FM90"/>
<comment type="caution">
    <text evidence="1">The sequence shown here is derived from an EMBL/GenBank/DDBJ whole genome shotgun (WGS) entry which is preliminary data.</text>
</comment>
<evidence type="ECO:0000313" key="1">
    <source>
        <dbReference type="EMBL" id="KAK5978920.1"/>
    </source>
</evidence>
<protein>
    <submittedName>
        <fullName evidence="1">Uncharacterized protein</fullName>
    </submittedName>
</protein>
<proteinExistence type="predicted"/>
<reference evidence="1 2" key="1">
    <citation type="submission" date="2019-10" db="EMBL/GenBank/DDBJ databases">
        <title>Assembly and Annotation for the nematode Trichostrongylus colubriformis.</title>
        <authorList>
            <person name="Martin J."/>
        </authorList>
    </citation>
    <scope>NUCLEOTIDE SEQUENCE [LARGE SCALE GENOMIC DNA]</scope>
    <source>
        <strain evidence="1">G859</strain>
        <tissue evidence="1">Whole worm</tissue>
    </source>
</reference>
<dbReference type="EMBL" id="WIXE01008857">
    <property type="protein sequence ID" value="KAK5978920.1"/>
    <property type="molecule type" value="Genomic_DNA"/>
</dbReference>
<sequence length="166" mass="18885">MPDRLDLHCILLDKFAFNVENGTYGYDRSIISVKDLVWVYDLMPVVAALASPEAGLARARIPKTAALDTNSTFFFRVARFAFVMPPIWTESRYGMVLSVTRRGQYVNNFRMTIEGTRKPLLSRVRFVASSGPTSQNLKFFELFAVVIVPGLSASRSRRRPGWRTMR</sequence>